<evidence type="ECO:0000256" key="1">
    <source>
        <dbReference type="ARBA" id="ARBA00004606"/>
    </source>
</evidence>
<dbReference type="InterPro" id="IPR026050">
    <property type="entry name" value="C1GALT1/C1GALT1_chp1"/>
</dbReference>
<dbReference type="OrthoDB" id="414175at2759"/>
<evidence type="ECO:0000256" key="3">
    <source>
        <dbReference type="ARBA" id="ARBA00006462"/>
    </source>
</evidence>
<evidence type="ECO:0000256" key="12">
    <source>
        <dbReference type="ARBA" id="ARBA00022989"/>
    </source>
</evidence>
<dbReference type="InterPro" id="IPR003378">
    <property type="entry name" value="Fringe-like_glycosylTrfase"/>
</dbReference>
<accession>A0A6J8ACI5</accession>
<dbReference type="InterPro" id="IPR017853">
    <property type="entry name" value="GH"/>
</dbReference>
<feature type="domain" description="Fringe-like glycosyltransferase" evidence="16">
    <location>
        <begin position="79"/>
        <end position="229"/>
    </location>
</feature>
<keyword evidence="18" id="KW-1185">Reference proteome</keyword>
<evidence type="ECO:0000256" key="7">
    <source>
        <dbReference type="ARBA" id="ARBA00022692"/>
    </source>
</evidence>
<proteinExistence type="inferred from homology"/>
<reference evidence="17 18" key="1">
    <citation type="submission" date="2020-06" db="EMBL/GenBank/DDBJ databases">
        <authorList>
            <person name="Li R."/>
            <person name="Bekaert M."/>
        </authorList>
    </citation>
    <scope>NUCLEOTIDE SEQUENCE [LARGE SCALE GENOMIC DNA]</scope>
    <source>
        <strain evidence="18">wild</strain>
    </source>
</reference>
<evidence type="ECO:0000256" key="4">
    <source>
        <dbReference type="ARBA" id="ARBA00007951"/>
    </source>
</evidence>
<organism evidence="17 18">
    <name type="scientific">Mytilus coruscus</name>
    <name type="common">Sea mussel</name>
    <dbReference type="NCBI Taxonomy" id="42192"/>
    <lineage>
        <taxon>Eukaryota</taxon>
        <taxon>Metazoa</taxon>
        <taxon>Spiralia</taxon>
        <taxon>Lophotrochozoa</taxon>
        <taxon>Mollusca</taxon>
        <taxon>Bivalvia</taxon>
        <taxon>Autobranchia</taxon>
        <taxon>Pteriomorphia</taxon>
        <taxon>Mytilida</taxon>
        <taxon>Mytiloidea</taxon>
        <taxon>Mytilidae</taxon>
        <taxon>Mytilinae</taxon>
        <taxon>Mytilus</taxon>
    </lineage>
</organism>
<evidence type="ECO:0000256" key="6">
    <source>
        <dbReference type="ARBA" id="ARBA00022679"/>
    </source>
</evidence>
<dbReference type="InterPro" id="IPR000933">
    <property type="entry name" value="Glyco_hydro_29"/>
</dbReference>
<keyword evidence="8" id="KW-0732">Signal</keyword>
<gene>
    <name evidence="17" type="ORF">MCOR_6341</name>
</gene>
<evidence type="ECO:0000256" key="2">
    <source>
        <dbReference type="ARBA" id="ARBA00004922"/>
    </source>
</evidence>
<keyword evidence="6 17" id="KW-0808">Transferase</keyword>
<comment type="similarity">
    <text evidence="4">Belongs to the glycosyl hydrolase 29 family.</text>
</comment>
<evidence type="ECO:0000256" key="10">
    <source>
        <dbReference type="ARBA" id="ARBA00022801"/>
    </source>
</evidence>
<dbReference type="SUPFAM" id="SSF53448">
    <property type="entry name" value="Nucleotide-diphospho-sugar transferases"/>
    <property type="match status" value="1"/>
</dbReference>
<dbReference type="EMBL" id="CACVKT020001187">
    <property type="protein sequence ID" value="CAC5365806.1"/>
    <property type="molecule type" value="Genomic_DNA"/>
</dbReference>
<dbReference type="GO" id="GO:0016263">
    <property type="term" value="F:glycoprotein-N-acetylgalactosamine 3-beta-galactosyltransferase activity"/>
    <property type="evidence" value="ECO:0007669"/>
    <property type="project" value="UniProtKB-EC"/>
</dbReference>
<dbReference type="AlphaFoldDB" id="A0A6J8ACI5"/>
<evidence type="ECO:0000256" key="8">
    <source>
        <dbReference type="ARBA" id="ARBA00022729"/>
    </source>
</evidence>
<evidence type="ECO:0000256" key="9">
    <source>
        <dbReference type="ARBA" id="ARBA00022741"/>
    </source>
</evidence>
<dbReference type="PANTHER" id="PTHR23033:SF14">
    <property type="entry name" value="GLYCOPROTEIN-N-ACETYLGALACTOSAMINE 3-BETA-GALACTOSYLTRANSFERASE 1-RELATED"/>
    <property type="match status" value="1"/>
</dbReference>
<name>A0A6J8ACI5_MYTCO</name>
<sequence>MYTTTTSRRLGGGALVRERKDFTTNNSWIFTDINKTHNITTKRNSVDITKAGGIHDVDIRILCWIMTCPNNLHIFAIHVKNTWGKRCDILLFMSSNPDKDFPAIGLRTQEGHNHLTDKSMKAWRHVFEHYRDKADWFLKADDDTYVIVENLKYLLKDYNTSEPIFFGQNFVKPDTKQPFNTGGPGYVLSKEALIRLGTRGNNSEECKQDGEFEDVDVSKCLLKFGVKIGNTLDEQHRTRFHHLTIDKYLFGTYPSWYYEYNTKTLSKGPDSMSDYTSCKKYEPNWESIDSRPLPGWFDDSKVGILIHWGVFSVPSILSEWFWYQWKTKTPVLVDFMKKNYRPDFTYPDFAPQLTAEFFDAKEWANLLKLSGAK</sequence>
<feature type="domain" description="Glycoside hydrolase family 29 N-terminal" evidence="15">
    <location>
        <begin position="277"/>
        <end position="373"/>
    </location>
</feature>
<dbReference type="SMART" id="SM00812">
    <property type="entry name" value="Alpha_L_fucos"/>
    <property type="match status" value="1"/>
</dbReference>
<evidence type="ECO:0000256" key="11">
    <source>
        <dbReference type="ARBA" id="ARBA00022968"/>
    </source>
</evidence>
<dbReference type="GO" id="GO:0005975">
    <property type="term" value="P:carbohydrate metabolic process"/>
    <property type="evidence" value="ECO:0007669"/>
    <property type="project" value="InterPro"/>
</dbReference>
<comment type="pathway">
    <text evidence="2">Protein modification; protein glycosylation.</text>
</comment>
<keyword evidence="12" id="KW-1133">Transmembrane helix</keyword>
<dbReference type="InterPro" id="IPR029044">
    <property type="entry name" value="Nucleotide-diphossugar_trans"/>
</dbReference>
<comment type="subcellular location">
    <subcellularLocation>
        <location evidence="1">Membrane</location>
        <topology evidence="1">Single-pass type II membrane protein</topology>
    </subcellularLocation>
</comment>
<dbReference type="EC" id="2.4.1.122" evidence="17"/>
<evidence type="ECO:0000256" key="14">
    <source>
        <dbReference type="ARBA" id="ARBA00023295"/>
    </source>
</evidence>
<keyword evidence="10" id="KW-0378">Hydrolase</keyword>
<dbReference type="Gene3D" id="3.20.20.80">
    <property type="entry name" value="Glycosidases"/>
    <property type="match status" value="1"/>
</dbReference>
<keyword evidence="7" id="KW-0812">Transmembrane</keyword>
<protein>
    <submittedName>
        <fullName evidence="17">C1GALT1</fullName>
        <ecNumber evidence="17">2.4.1.122</ecNumber>
    </submittedName>
</protein>
<dbReference type="SUPFAM" id="SSF51445">
    <property type="entry name" value="(Trans)glycosidases"/>
    <property type="match status" value="1"/>
</dbReference>
<evidence type="ECO:0000313" key="17">
    <source>
        <dbReference type="EMBL" id="CAC5365806.1"/>
    </source>
</evidence>
<evidence type="ECO:0000259" key="16">
    <source>
        <dbReference type="Pfam" id="PF02434"/>
    </source>
</evidence>
<evidence type="ECO:0000256" key="13">
    <source>
        <dbReference type="ARBA" id="ARBA00023136"/>
    </source>
</evidence>
<keyword evidence="11" id="KW-0735">Signal-anchor</keyword>
<dbReference type="InterPro" id="IPR057739">
    <property type="entry name" value="Glyco_hydro_29_N"/>
</dbReference>
<dbReference type="UniPathway" id="UPA00378"/>
<dbReference type="GO" id="GO:0016020">
    <property type="term" value="C:membrane"/>
    <property type="evidence" value="ECO:0007669"/>
    <property type="project" value="UniProtKB-SubCell"/>
</dbReference>
<keyword evidence="5 17" id="KW-0328">Glycosyltransferase</keyword>
<dbReference type="GO" id="GO:0004560">
    <property type="term" value="F:alpha-L-fucosidase activity"/>
    <property type="evidence" value="ECO:0007669"/>
    <property type="project" value="InterPro"/>
</dbReference>
<dbReference type="Proteomes" id="UP000507470">
    <property type="component" value="Unassembled WGS sequence"/>
</dbReference>
<dbReference type="Pfam" id="PF01120">
    <property type="entry name" value="Alpha_L_fucos"/>
    <property type="match status" value="1"/>
</dbReference>
<dbReference type="Pfam" id="PF02434">
    <property type="entry name" value="Fringe"/>
    <property type="match status" value="1"/>
</dbReference>
<dbReference type="Gene3D" id="3.90.550.50">
    <property type="match status" value="1"/>
</dbReference>
<evidence type="ECO:0000256" key="5">
    <source>
        <dbReference type="ARBA" id="ARBA00022676"/>
    </source>
</evidence>
<evidence type="ECO:0000259" key="15">
    <source>
        <dbReference type="Pfam" id="PF01120"/>
    </source>
</evidence>
<keyword evidence="13" id="KW-0472">Membrane</keyword>
<dbReference type="PANTHER" id="PTHR23033">
    <property type="entry name" value="BETA1,3-GALACTOSYLTRANSFERASE"/>
    <property type="match status" value="1"/>
</dbReference>
<keyword evidence="14" id="KW-0326">Glycosidase</keyword>
<evidence type="ECO:0000313" key="18">
    <source>
        <dbReference type="Proteomes" id="UP000507470"/>
    </source>
</evidence>
<keyword evidence="9" id="KW-0547">Nucleotide-binding</keyword>
<comment type="similarity">
    <text evidence="3">Belongs to the glycosyltransferase 31 family. Beta3-Gal-T subfamily.</text>
</comment>
<dbReference type="GO" id="GO:0000166">
    <property type="term" value="F:nucleotide binding"/>
    <property type="evidence" value="ECO:0007669"/>
    <property type="project" value="UniProtKB-KW"/>
</dbReference>